<organism evidence="2 3">
    <name type="scientific">Cerrena zonata</name>
    <dbReference type="NCBI Taxonomy" id="2478898"/>
    <lineage>
        <taxon>Eukaryota</taxon>
        <taxon>Fungi</taxon>
        <taxon>Dikarya</taxon>
        <taxon>Basidiomycota</taxon>
        <taxon>Agaricomycotina</taxon>
        <taxon>Agaricomycetes</taxon>
        <taxon>Polyporales</taxon>
        <taxon>Cerrenaceae</taxon>
        <taxon>Cerrena</taxon>
    </lineage>
</organism>
<feature type="compositionally biased region" description="Low complexity" evidence="1">
    <location>
        <begin position="68"/>
        <end position="93"/>
    </location>
</feature>
<feature type="compositionally biased region" description="Acidic residues" evidence="1">
    <location>
        <begin position="94"/>
        <end position="105"/>
    </location>
</feature>
<name>A0AAW0F8Y9_9APHY</name>
<evidence type="ECO:0008006" key="4">
    <source>
        <dbReference type="Google" id="ProtNLM"/>
    </source>
</evidence>
<sequence length="105" mass="11760">MTSYASASITEALQEPLANGSPEWRESRICRRCRPFRRFYDIDTYWRHRLQKHAGEIMQEVYGATAYSAPGPGLSASGSSPRSTPSPTSGPVSIEEEMDVEMQMD</sequence>
<keyword evidence="3" id="KW-1185">Reference proteome</keyword>
<feature type="region of interest" description="Disordered" evidence="1">
    <location>
        <begin position="68"/>
        <end position="105"/>
    </location>
</feature>
<feature type="compositionally biased region" description="Polar residues" evidence="1">
    <location>
        <begin position="1"/>
        <end position="11"/>
    </location>
</feature>
<accession>A0AAW0F8Y9</accession>
<dbReference type="AlphaFoldDB" id="A0AAW0F8Y9"/>
<proteinExistence type="predicted"/>
<gene>
    <name evidence="2" type="ORF">QCA50_020767</name>
</gene>
<evidence type="ECO:0000256" key="1">
    <source>
        <dbReference type="SAM" id="MobiDB-lite"/>
    </source>
</evidence>
<comment type="caution">
    <text evidence="2">The sequence shown here is derived from an EMBL/GenBank/DDBJ whole genome shotgun (WGS) entry which is preliminary data.</text>
</comment>
<evidence type="ECO:0000313" key="2">
    <source>
        <dbReference type="EMBL" id="KAK7676266.1"/>
    </source>
</evidence>
<feature type="region of interest" description="Disordered" evidence="1">
    <location>
        <begin position="1"/>
        <end position="25"/>
    </location>
</feature>
<evidence type="ECO:0000313" key="3">
    <source>
        <dbReference type="Proteomes" id="UP001385951"/>
    </source>
</evidence>
<dbReference type="EMBL" id="JASBNA010000125">
    <property type="protein sequence ID" value="KAK7676266.1"/>
    <property type="molecule type" value="Genomic_DNA"/>
</dbReference>
<reference evidence="2 3" key="1">
    <citation type="submission" date="2022-09" db="EMBL/GenBank/DDBJ databases">
        <authorList>
            <person name="Palmer J.M."/>
        </authorList>
    </citation>
    <scope>NUCLEOTIDE SEQUENCE [LARGE SCALE GENOMIC DNA]</scope>
    <source>
        <strain evidence="2 3">DSM 7382</strain>
    </source>
</reference>
<protein>
    <recommendedName>
        <fullName evidence="4">C2H2-type domain-containing protein</fullName>
    </recommendedName>
</protein>
<dbReference type="Proteomes" id="UP001385951">
    <property type="component" value="Unassembled WGS sequence"/>
</dbReference>